<dbReference type="STRING" id="112413.SAMN05421854_102150"/>
<reference evidence="3 6" key="2">
    <citation type="submission" date="2020-01" db="EMBL/GenBank/DDBJ databases">
        <title>Insect and environment-associated Actinomycetes.</title>
        <authorList>
            <person name="Currrie C."/>
            <person name="Chevrette M."/>
            <person name="Carlson C."/>
            <person name="Stubbendieck R."/>
            <person name="Wendt-Pienkowski E."/>
        </authorList>
    </citation>
    <scope>NUCLEOTIDE SEQUENCE [LARGE SCALE GENOMIC DNA]</scope>
    <source>
        <strain evidence="3 6">SID8386</strain>
    </source>
</reference>
<dbReference type="PROSITE" id="PS50968">
    <property type="entry name" value="BIOTINYL_LIPOYL"/>
    <property type="match status" value="1"/>
</dbReference>
<keyword evidence="6" id="KW-1185">Reference proteome</keyword>
<dbReference type="Pfam" id="PF00364">
    <property type="entry name" value="Biotin_lipoyl"/>
    <property type="match status" value="1"/>
</dbReference>
<dbReference type="PROSITE" id="PS00189">
    <property type="entry name" value="LIPOYL"/>
    <property type="match status" value="1"/>
</dbReference>
<gene>
    <name evidence="3" type="ORF">G3I59_10340</name>
    <name evidence="4" type="ORF">SAMN05421854_102150</name>
</gene>
<dbReference type="Gene3D" id="2.40.50.100">
    <property type="match status" value="1"/>
</dbReference>
<evidence type="ECO:0000313" key="6">
    <source>
        <dbReference type="Proteomes" id="UP000470404"/>
    </source>
</evidence>
<sequence>MTEVLFPVLSETDPAGEGVLATWFATDGATVREGELIAEVAVDKVDAEVPAPASGVVRFLAGEGEVVKQGAPIARIE</sequence>
<dbReference type="InterPro" id="IPR003016">
    <property type="entry name" value="2-oxoA_DH_lipoyl-BS"/>
</dbReference>
<dbReference type="InterPro" id="IPR011053">
    <property type="entry name" value="Single_hybrid_motif"/>
</dbReference>
<name>A0A1I5HZE5_9PSEU</name>
<dbReference type="Proteomes" id="UP000470404">
    <property type="component" value="Unassembled WGS sequence"/>
</dbReference>
<keyword evidence="1" id="KW-0450">Lipoyl</keyword>
<evidence type="ECO:0000256" key="1">
    <source>
        <dbReference type="ARBA" id="ARBA00022823"/>
    </source>
</evidence>
<organism evidence="4 5">
    <name type="scientific">Amycolatopsis rubida</name>
    <dbReference type="NCBI Taxonomy" id="112413"/>
    <lineage>
        <taxon>Bacteria</taxon>
        <taxon>Bacillati</taxon>
        <taxon>Actinomycetota</taxon>
        <taxon>Actinomycetes</taxon>
        <taxon>Pseudonocardiales</taxon>
        <taxon>Pseudonocardiaceae</taxon>
        <taxon>Amycolatopsis</taxon>
    </lineage>
</organism>
<protein>
    <submittedName>
        <fullName evidence="3">Biotin attachment protein</fullName>
    </submittedName>
    <submittedName>
        <fullName evidence="4">Biotin-requiring enzyme</fullName>
    </submittedName>
</protein>
<dbReference type="AlphaFoldDB" id="A0A1I5HZE5"/>
<evidence type="ECO:0000313" key="3">
    <source>
        <dbReference type="EMBL" id="NEC55974.1"/>
    </source>
</evidence>
<dbReference type="CDD" id="cd06849">
    <property type="entry name" value="lipoyl_domain"/>
    <property type="match status" value="1"/>
</dbReference>
<dbReference type="Proteomes" id="UP000199137">
    <property type="component" value="Unassembled WGS sequence"/>
</dbReference>
<dbReference type="OrthoDB" id="3629907at2"/>
<reference evidence="4 5" key="1">
    <citation type="submission" date="2016-10" db="EMBL/GenBank/DDBJ databases">
        <authorList>
            <person name="de Groot N.N."/>
        </authorList>
    </citation>
    <scope>NUCLEOTIDE SEQUENCE [LARGE SCALE GENOMIC DNA]</scope>
    <source>
        <strain evidence="4 5">DSM 44637</strain>
    </source>
</reference>
<feature type="domain" description="Lipoyl-binding" evidence="2">
    <location>
        <begin position="1"/>
        <end position="77"/>
    </location>
</feature>
<evidence type="ECO:0000313" key="5">
    <source>
        <dbReference type="Proteomes" id="UP000199137"/>
    </source>
</evidence>
<evidence type="ECO:0000313" key="4">
    <source>
        <dbReference type="EMBL" id="SFO53161.1"/>
    </source>
</evidence>
<proteinExistence type="predicted"/>
<dbReference type="EMBL" id="FOWC01000002">
    <property type="protein sequence ID" value="SFO53161.1"/>
    <property type="molecule type" value="Genomic_DNA"/>
</dbReference>
<dbReference type="RefSeq" id="WP_067580742.1">
    <property type="nucleotide sequence ID" value="NZ_FOWC01000002.1"/>
</dbReference>
<dbReference type="InterPro" id="IPR000089">
    <property type="entry name" value="Biotin_lipoyl"/>
</dbReference>
<dbReference type="EMBL" id="JAAGNC010000061">
    <property type="protein sequence ID" value="NEC55974.1"/>
    <property type="molecule type" value="Genomic_DNA"/>
</dbReference>
<dbReference type="SUPFAM" id="SSF51230">
    <property type="entry name" value="Single hybrid motif"/>
    <property type="match status" value="1"/>
</dbReference>
<evidence type="ECO:0000259" key="2">
    <source>
        <dbReference type="PROSITE" id="PS50968"/>
    </source>
</evidence>
<accession>A0A1I5HZE5</accession>